<dbReference type="InterPro" id="IPR018313">
    <property type="entry name" value="SBP_3_CS"/>
</dbReference>
<dbReference type="PROSITE" id="PS01039">
    <property type="entry name" value="SBP_BACTERIAL_3"/>
    <property type="match status" value="1"/>
</dbReference>
<dbReference type="PANTHER" id="PTHR35936">
    <property type="entry name" value="MEMBRANE-BOUND LYTIC MUREIN TRANSGLYCOSYLASE F"/>
    <property type="match status" value="1"/>
</dbReference>
<evidence type="ECO:0000313" key="9">
    <source>
        <dbReference type="Proteomes" id="UP000268192"/>
    </source>
</evidence>
<dbReference type="EMBL" id="CP032509">
    <property type="protein sequence ID" value="AZN70121.1"/>
    <property type="molecule type" value="Genomic_DNA"/>
</dbReference>
<feature type="signal peptide" evidence="5">
    <location>
        <begin position="1"/>
        <end position="23"/>
    </location>
</feature>
<dbReference type="OrthoDB" id="9814231at2"/>
<dbReference type="RefSeq" id="WP_126006979.1">
    <property type="nucleotide sequence ID" value="NZ_CP032509.1"/>
</dbReference>
<dbReference type="Pfam" id="PF00497">
    <property type="entry name" value="SBP_bac_3"/>
    <property type="match status" value="1"/>
</dbReference>
<dbReference type="GO" id="GO:0016020">
    <property type="term" value="C:membrane"/>
    <property type="evidence" value="ECO:0007669"/>
    <property type="project" value="InterPro"/>
</dbReference>
<feature type="chain" id="PRO_5018788271" evidence="5">
    <location>
        <begin position="24"/>
        <end position="261"/>
    </location>
</feature>
<evidence type="ECO:0000256" key="2">
    <source>
        <dbReference type="ARBA" id="ARBA00010333"/>
    </source>
</evidence>
<accession>A0A3Q8XL51</accession>
<proteinExistence type="inferred from homology"/>
<sequence>MKKLLLATTTLALGLTAGAAAFAETLTVGAYPSNPPWEFKNEQSEFEGFEVDLITEVAERLEMDLEISDLGFQALFAATASGRIDVAISTITITQERLQSQSFTQGYYDADLALVSLADGASSLADLAGEPVGAIASSTGDAWIQANTAEYGFGELRTYPDQQGLLLDVRAGRIAGAIGDVTGFIFAAKEMPDLNIAEVIPTGDQYGLMLPKGSELLEPINAAISEIKEDGTLAEIYEKWLGEAPAADSSTVTVLEIPTAE</sequence>
<evidence type="ECO:0000256" key="1">
    <source>
        <dbReference type="ARBA" id="ARBA00004418"/>
    </source>
</evidence>
<dbReference type="InterPro" id="IPR001638">
    <property type="entry name" value="Solute-binding_3/MltF_N"/>
</dbReference>
<dbReference type="KEGG" id="abaw:D5400_01505"/>
<dbReference type="CDD" id="cd13530">
    <property type="entry name" value="PBP2_peptides_like"/>
    <property type="match status" value="1"/>
</dbReference>
<evidence type="ECO:0000256" key="4">
    <source>
        <dbReference type="RuleBase" id="RU003744"/>
    </source>
</evidence>
<comment type="similarity">
    <text evidence="2 4">Belongs to the bacterial solute-binding protein 3 family.</text>
</comment>
<dbReference type="GO" id="GO:0042597">
    <property type="term" value="C:periplasmic space"/>
    <property type="evidence" value="ECO:0007669"/>
    <property type="project" value="UniProtKB-SubCell"/>
</dbReference>
<feature type="domain" description="Ionotropic glutamate receptor C-terminal" evidence="7">
    <location>
        <begin position="25"/>
        <end position="243"/>
    </location>
</feature>
<evidence type="ECO:0000256" key="5">
    <source>
        <dbReference type="SAM" id="SignalP"/>
    </source>
</evidence>
<dbReference type="SMART" id="SM00079">
    <property type="entry name" value="PBPe"/>
    <property type="match status" value="1"/>
</dbReference>
<dbReference type="PANTHER" id="PTHR35936:SF38">
    <property type="entry name" value="GLUTAMINE-BINDING PERIPLASMIC PROTEIN"/>
    <property type="match status" value="1"/>
</dbReference>
<keyword evidence="3 5" id="KW-0732">Signal</keyword>
<protein>
    <submittedName>
        <fullName evidence="8">Amino acid ABC transporter substrate-binding protein</fullName>
    </submittedName>
</protein>
<gene>
    <name evidence="8" type="ORF">D5400_01505</name>
</gene>
<organism evidence="8 9">
    <name type="scientific">Georhizobium profundi</name>
    <dbReference type="NCBI Taxonomy" id="2341112"/>
    <lineage>
        <taxon>Bacteria</taxon>
        <taxon>Pseudomonadati</taxon>
        <taxon>Pseudomonadota</taxon>
        <taxon>Alphaproteobacteria</taxon>
        <taxon>Hyphomicrobiales</taxon>
        <taxon>Rhizobiaceae</taxon>
        <taxon>Georhizobium</taxon>
    </lineage>
</organism>
<evidence type="ECO:0000259" key="7">
    <source>
        <dbReference type="SMART" id="SM00079"/>
    </source>
</evidence>
<dbReference type="Gene3D" id="3.40.190.10">
    <property type="entry name" value="Periplasmic binding protein-like II"/>
    <property type="match status" value="2"/>
</dbReference>
<name>A0A3Q8XL51_9HYPH</name>
<reference evidence="8 9" key="1">
    <citation type="submission" date="2018-09" db="EMBL/GenBank/DDBJ databases">
        <title>Marinorhizobium profundi gen. nov., sp. nov., isolated from a deep-sea sediment sample from the New Britain Trench and proposal of Marinorhizobiaceae fam. nov. in the order Rhizobiales of the class Alphaproteobacteria.</title>
        <authorList>
            <person name="Cao J."/>
        </authorList>
    </citation>
    <scope>NUCLEOTIDE SEQUENCE [LARGE SCALE GENOMIC DNA]</scope>
    <source>
        <strain evidence="8 9">WS11</strain>
    </source>
</reference>
<evidence type="ECO:0000256" key="3">
    <source>
        <dbReference type="ARBA" id="ARBA00022729"/>
    </source>
</evidence>
<dbReference type="GO" id="GO:0015276">
    <property type="term" value="F:ligand-gated monoatomic ion channel activity"/>
    <property type="evidence" value="ECO:0007669"/>
    <property type="project" value="InterPro"/>
</dbReference>
<dbReference type="AlphaFoldDB" id="A0A3Q8XL51"/>
<evidence type="ECO:0000313" key="8">
    <source>
        <dbReference type="EMBL" id="AZN70121.1"/>
    </source>
</evidence>
<dbReference type="SUPFAM" id="SSF53850">
    <property type="entry name" value="Periplasmic binding protein-like II"/>
    <property type="match status" value="1"/>
</dbReference>
<feature type="domain" description="Solute-binding protein family 3/N-terminal" evidence="6">
    <location>
        <begin position="25"/>
        <end position="244"/>
    </location>
</feature>
<dbReference type="InterPro" id="IPR001320">
    <property type="entry name" value="Iontro_rcpt_C"/>
</dbReference>
<keyword evidence="9" id="KW-1185">Reference proteome</keyword>
<evidence type="ECO:0000259" key="6">
    <source>
        <dbReference type="SMART" id="SM00062"/>
    </source>
</evidence>
<dbReference type="Proteomes" id="UP000268192">
    <property type="component" value="Chromosome"/>
</dbReference>
<comment type="subcellular location">
    <subcellularLocation>
        <location evidence="1">Periplasm</location>
    </subcellularLocation>
</comment>
<dbReference type="SMART" id="SM00062">
    <property type="entry name" value="PBPb"/>
    <property type="match status" value="1"/>
</dbReference>